<dbReference type="OrthoDB" id="1550579at2"/>
<reference evidence="3 4" key="2">
    <citation type="submission" date="2019-09" db="EMBL/GenBank/DDBJ databases">
        <title>Complete Genome Sequence and Methylome Analysis of free living Spirochaetas.</title>
        <authorList>
            <person name="Leshcheva N."/>
            <person name="Mikheeva N."/>
        </authorList>
    </citation>
    <scope>NUCLEOTIDE SEQUENCE [LARGE SCALE GENOMIC DNA]</scope>
    <source>
        <strain evidence="3 4">P</strain>
    </source>
</reference>
<reference evidence="3 4" key="1">
    <citation type="submission" date="2019-02" db="EMBL/GenBank/DDBJ databases">
        <authorList>
            <person name="Fomenkov A."/>
            <person name="Dubinina G."/>
            <person name="Grabovich M."/>
            <person name="Vincze T."/>
            <person name="Roberts R.J."/>
        </authorList>
    </citation>
    <scope>NUCLEOTIDE SEQUENCE [LARGE SCALE GENOMIC DNA]</scope>
    <source>
        <strain evidence="3 4">P</strain>
    </source>
</reference>
<feature type="domain" description="DUF6938" evidence="2">
    <location>
        <begin position="249"/>
        <end position="482"/>
    </location>
</feature>
<feature type="domain" description="DUF6937" evidence="1">
    <location>
        <begin position="10"/>
        <end position="237"/>
    </location>
</feature>
<dbReference type="AlphaFoldDB" id="A0A5C1QFS4"/>
<accession>A0A5C1QFS4</accession>
<name>A0A5C1QFS4_9SPIO</name>
<evidence type="ECO:0000259" key="1">
    <source>
        <dbReference type="Pfam" id="PF22052"/>
    </source>
</evidence>
<evidence type="ECO:0000313" key="3">
    <source>
        <dbReference type="EMBL" id="QEN05919.1"/>
    </source>
</evidence>
<dbReference type="InterPro" id="IPR054217">
    <property type="entry name" value="DUF6937"/>
</dbReference>
<dbReference type="Pfam" id="PF22053">
    <property type="entry name" value="DUF6938"/>
    <property type="match status" value="1"/>
</dbReference>
<dbReference type="Pfam" id="PF22052">
    <property type="entry name" value="DUF6937"/>
    <property type="match status" value="1"/>
</dbReference>
<sequence>MGGPMDRSKVIFGNKISNTTYKKAIKNKKKFIKKFGDDSNKNYPIGIRSNPIIGPALGVKEIVLEDNGEQIDIDKALIVGNIRMGFGHYRISMAIASAAKHLGYTPYWLDLHDYKESTGGKVISHLNNLYSFGSRLSQKSKLFNKFYWEPLNSEGFRKLTYNSADQKVSELMAPVLKNIPKNIPYAATHVWPAQAAIHAGFTNVVNVIPDNWPMALHLAEGSKHAVQTPSSYFGYKTLNGMGKKTLKPMPDGQLFEVGHYIDHEIVTNIEDDCIKRLDRINNGKALRVLITVGGAGAQREMFVKIINQLIPLVNNNKAVLLINVGDHKKVWDELCSDIPLLKESTTEHMNNWQDTLDFSSQAINGEIKGIHTFYHQDIYAAVYSTNLLMRASDILATKPSELAFYPVPKLMIKRVGGHEAWGAVRAAEIGDGTIECDTSDKIELMLNLMFTEKNILRMMTENILKAHNIGTYNGAYRVIELLKNK</sequence>
<proteinExistence type="predicted"/>
<keyword evidence="4" id="KW-1185">Reference proteome</keyword>
<dbReference type="Proteomes" id="UP000323824">
    <property type="component" value="Chromosome"/>
</dbReference>
<organism evidence="3 4">
    <name type="scientific">Thiospirochaeta perfilievii</name>
    <dbReference type="NCBI Taxonomy" id="252967"/>
    <lineage>
        <taxon>Bacteria</taxon>
        <taxon>Pseudomonadati</taxon>
        <taxon>Spirochaetota</taxon>
        <taxon>Spirochaetia</taxon>
        <taxon>Spirochaetales</taxon>
        <taxon>Spirochaetaceae</taxon>
        <taxon>Thiospirochaeta</taxon>
    </lineage>
</organism>
<gene>
    <name evidence="3" type="ORF">EW093_14860</name>
</gene>
<dbReference type="InterPro" id="IPR054218">
    <property type="entry name" value="DUF6938"/>
</dbReference>
<dbReference type="EMBL" id="CP035807">
    <property type="protein sequence ID" value="QEN05919.1"/>
    <property type="molecule type" value="Genomic_DNA"/>
</dbReference>
<protein>
    <recommendedName>
        <fullName evidence="5">Glycosyl transferase family 28 C-terminal domain-containing protein</fullName>
    </recommendedName>
</protein>
<evidence type="ECO:0000259" key="2">
    <source>
        <dbReference type="Pfam" id="PF22053"/>
    </source>
</evidence>
<evidence type="ECO:0000313" key="4">
    <source>
        <dbReference type="Proteomes" id="UP000323824"/>
    </source>
</evidence>
<evidence type="ECO:0008006" key="5">
    <source>
        <dbReference type="Google" id="ProtNLM"/>
    </source>
</evidence>
<dbReference type="KEGG" id="sper:EW093_14860"/>